<dbReference type="EC" id="1.1.1.22" evidence="3 7"/>
<dbReference type="RefSeq" id="WP_344794518.1">
    <property type="nucleotide sequence ID" value="NZ_BAABBN010000003.1"/>
</dbReference>
<proteinExistence type="inferred from homology"/>
<evidence type="ECO:0000256" key="3">
    <source>
        <dbReference type="ARBA" id="ARBA00012954"/>
    </source>
</evidence>
<evidence type="ECO:0000256" key="1">
    <source>
        <dbReference type="ARBA" id="ARBA00004701"/>
    </source>
</evidence>
<dbReference type="SUPFAM" id="SSF48179">
    <property type="entry name" value="6-phosphogluconate dehydrogenase C-terminal domain-like"/>
    <property type="match status" value="1"/>
</dbReference>
<dbReference type="InterPro" id="IPR014026">
    <property type="entry name" value="UDP-Glc/GDP-Man_DH_dimer"/>
</dbReference>
<dbReference type="InterPro" id="IPR013328">
    <property type="entry name" value="6PGD_dom2"/>
</dbReference>
<evidence type="ECO:0000256" key="5">
    <source>
        <dbReference type="ARBA" id="ARBA00023027"/>
    </source>
</evidence>
<dbReference type="Gene3D" id="1.10.1040.10">
    <property type="entry name" value="N-(1-d-carboxylethyl)-l-norvaline Dehydrogenase, domain 2"/>
    <property type="match status" value="1"/>
</dbReference>
<evidence type="ECO:0000256" key="2">
    <source>
        <dbReference type="ARBA" id="ARBA00006601"/>
    </source>
</evidence>
<dbReference type="InterPro" id="IPR001732">
    <property type="entry name" value="UDP-Glc/GDP-Man_DH_N"/>
</dbReference>
<feature type="domain" description="UDP-glucose/GDP-mannose dehydrogenase C-terminal" evidence="8">
    <location>
        <begin position="300"/>
        <end position="387"/>
    </location>
</feature>
<dbReference type="SMART" id="SM00984">
    <property type="entry name" value="UDPG_MGDP_dh_C"/>
    <property type="match status" value="1"/>
</dbReference>
<comment type="caution">
    <text evidence="9">The sequence shown here is derived from an EMBL/GenBank/DDBJ whole genome shotgun (WGS) entry which is preliminary data.</text>
</comment>
<evidence type="ECO:0000259" key="8">
    <source>
        <dbReference type="SMART" id="SM00984"/>
    </source>
</evidence>
<name>A0ABP7LY79_9GAMM</name>
<dbReference type="Proteomes" id="UP001501565">
    <property type="component" value="Unassembled WGS sequence"/>
</dbReference>
<dbReference type="InterPro" id="IPR014027">
    <property type="entry name" value="UDP-Glc/GDP-Man_DH_C"/>
</dbReference>
<dbReference type="Gene3D" id="3.40.50.720">
    <property type="entry name" value="NAD(P)-binding Rossmann-like Domain"/>
    <property type="match status" value="2"/>
</dbReference>
<keyword evidence="10" id="KW-1185">Reference proteome</keyword>
<evidence type="ECO:0000313" key="10">
    <source>
        <dbReference type="Proteomes" id="UP001501565"/>
    </source>
</evidence>
<dbReference type="Pfam" id="PF03721">
    <property type="entry name" value="UDPG_MGDP_dh_N"/>
    <property type="match status" value="1"/>
</dbReference>
<evidence type="ECO:0000256" key="7">
    <source>
        <dbReference type="PIRNR" id="PIRNR000124"/>
    </source>
</evidence>
<dbReference type="PIRSF" id="PIRSF500134">
    <property type="entry name" value="UDPglc_DH_bac"/>
    <property type="match status" value="1"/>
</dbReference>
<evidence type="ECO:0000256" key="4">
    <source>
        <dbReference type="ARBA" id="ARBA00023002"/>
    </source>
</evidence>
<dbReference type="SUPFAM" id="SSF52413">
    <property type="entry name" value="UDP-glucose/GDP-mannose dehydrogenase C-terminal domain"/>
    <property type="match status" value="1"/>
</dbReference>
<dbReference type="Pfam" id="PF00984">
    <property type="entry name" value="UDPG_MGDP_dh"/>
    <property type="match status" value="1"/>
</dbReference>
<dbReference type="EMBL" id="BAABBN010000003">
    <property type="protein sequence ID" value="GAA3910880.1"/>
    <property type="molecule type" value="Genomic_DNA"/>
</dbReference>
<dbReference type="InterPro" id="IPR036220">
    <property type="entry name" value="UDP-Glc/GDP-Man_DH_C_sf"/>
</dbReference>
<keyword evidence="4 7" id="KW-0560">Oxidoreductase</keyword>
<dbReference type="InterPro" id="IPR008927">
    <property type="entry name" value="6-PGluconate_DH-like_C_sf"/>
</dbReference>
<evidence type="ECO:0000256" key="6">
    <source>
        <dbReference type="ARBA" id="ARBA00047473"/>
    </source>
</evidence>
<dbReference type="InterPro" id="IPR036291">
    <property type="entry name" value="NAD(P)-bd_dom_sf"/>
</dbReference>
<evidence type="ECO:0000313" key="9">
    <source>
        <dbReference type="EMBL" id="GAA3910880.1"/>
    </source>
</evidence>
<dbReference type="PANTHER" id="PTHR43750">
    <property type="entry name" value="UDP-GLUCOSE 6-DEHYDROGENASE TUAD"/>
    <property type="match status" value="1"/>
</dbReference>
<dbReference type="SUPFAM" id="SSF51735">
    <property type="entry name" value="NAD(P)-binding Rossmann-fold domains"/>
    <property type="match status" value="1"/>
</dbReference>
<protein>
    <recommendedName>
        <fullName evidence="3 7">UDP-glucose 6-dehydrogenase</fullName>
        <ecNumber evidence="3 7">1.1.1.22</ecNumber>
    </recommendedName>
</protein>
<gene>
    <name evidence="9" type="ORF">GCM10022277_01870</name>
</gene>
<dbReference type="NCBIfam" id="TIGR03026">
    <property type="entry name" value="NDP-sugDHase"/>
    <property type="match status" value="1"/>
</dbReference>
<reference evidence="10" key="1">
    <citation type="journal article" date="2019" name="Int. J. Syst. Evol. Microbiol.">
        <title>The Global Catalogue of Microorganisms (GCM) 10K type strain sequencing project: providing services to taxonomists for standard genome sequencing and annotation.</title>
        <authorList>
            <consortium name="The Broad Institute Genomics Platform"/>
            <consortium name="The Broad Institute Genome Sequencing Center for Infectious Disease"/>
            <person name="Wu L."/>
            <person name="Ma J."/>
        </authorList>
    </citation>
    <scope>NUCLEOTIDE SEQUENCE [LARGE SCALE GENOMIC DNA]</scope>
    <source>
        <strain evidence="10">JCM 17551</strain>
    </source>
</reference>
<dbReference type="InterPro" id="IPR028357">
    <property type="entry name" value="UDPglc_DH_bac"/>
</dbReference>
<keyword evidence="5 7" id="KW-0520">NAD</keyword>
<comment type="similarity">
    <text evidence="2 7">Belongs to the UDP-glucose/GDP-mannose dehydrogenase family.</text>
</comment>
<comment type="pathway">
    <text evidence="1">Nucleotide-sugar biosynthesis; UDP-alpha-D-glucuronate biosynthesis; UDP-alpha-D-glucuronate from UDP-alpha-D-glucose: step 1/1.</text>
</comment>
<dbReference type="PANTHER" id="PTHR43750:SF2">
    <property type="entry name" value="UDP-GLUCOSE 6-DEHYDROGENASE"/>
    <property type="match status" value="1"/>
</dbReference>
<dbReference type="Pfam" id="PF03720">
    <property type="entry name" value="UDPG_MGDP_dh_C"/>
    <property type="match status" value="1"/>
</dbReference>
<dbReference type="InterPro" id="IPR017476">
    <property type="entry name" value="UDP-Glc/GDP-Man"/>
</dbReference>
<sequence>MKIAVAGIGYVGLSNAVLLAQKNRVVAIDLVSEKVDLLNSKKSPIVDSEIEDYLQNKELDLLATTDKEKAYLDADFVIIATPTDYDPDTNYFNTKSVEAVISDVLEINPSATMVIKSTVPVGYTASVKEKFGVDNILFSPEFLREGQALYDNLHPSRIIVGEQSERAKIFAGLLQEGALKKNVPMLFVDSTEAEAVKLFSNTYLALRVSYFNELDTYAEMHGLNSRQIIEGVSLDPRIGGHYNNPSFGYGGYCLPKDTKQLRANYNNVPNEIIGAIVDANRTRKDFIAESILKRNPHTVGIYRLIMKSGSDNFRASAVQGIMKRIKAKGVEVVVYEPVLKESEFFRSKVIRDLEEFKAKSDVIVSNRMVDELSDVEEKVYTRDIFNAD</sequence>
<accession>A0ABP7LY79</accession>
<dbReference type="PIRSF" id="PIRSF000124">
    <property type="entry name" value="UDPglc_GDPman_dh"/>
    <property type="match status" value="1"/>
</dbReference>
<comment type="catalytic activity">
    <reaction evidence="6 7">
        <text>UDP-alpha-D-glucose + 2 NAD(+) + H2O = UDP-alpha-D-glucuronate + 2 NADH + 3 H(+)</text>
        <dbReference type="Rhea" id="RHEA:23596"/>
        <dbReference type="ChEBI" id="CHEBI:15377"/>
        <dbReference type="ChEBI" id="CHEBI:15378"/>
        <dbReference type="ChEBI" id="CHEBI:57540"/>
        <dbReference type="ChEBI" id="CHEBI:57945"/>
        <dbReference type="ChEBI" id="CHEBI:58052"/>
        <dbReference type="ChEBI" id="CHEBI:58885"/>
        <dbReference type="EC" id="1.1.1.22"/>
    </reaction>
</comment>
<organism evidence="9 10">
    <name type="scientific">Litoribacillus peritrichatus</name>
    <dbReference type="NCBI Taxonomy" id="718191"/>
    <lineage>
        <taxon>Bacteria</taxon>
        <taxon>Pseudomonadati</taxon>
        <taxon>Pseudomonadota</taxon>
        <taxon>Gammaproteobacteria</taxon>
        <taxon>Oceanospirillales</taxon>
        <taxon>Oceanospirillaceae</taxon>
        <taxon>Litoribacillus</taxon>
    </lineage>
</organism>